<organism evidence="2 3">
    <name type="scientific">Mucuna pruriens</name>
    <name type="common">Velvet bean</name>
    <name type="synonym">Dolichos pruriens</name>
    <dbReference type="NCBI Taxonomy" id="157652"/>
    <lineage>
        <taxon>Eukaryota</taxon>
        <taxon>Viridiplantae</taxon>
        <taxon>Streptophyta</taxon>
        <taxon>Embryophyta</taxon>
        <taxon>Tracheophyta</taxon>
        <taxon>Spermatophyta</taxon>
        <taxon>Magnoliopsida</taxon>
        <taxon>eudicotyledons</taxon>
        <taxon>Gunneridae</taxon>
        <taxon>Pentapetalae</taxon>
        <taxon>rosids</taxon>
        <taxon>fabids</taxon>
        <taxon>Fabales</taxon>
        <taxon>Fabaceae</taxon>
        <taxon>Papilionoideae</taxon>
        <taxon>50 kb inversion clade</taxon>
        <taxon>NPAAA clade</taxon>
        <taxon>indigoferoid/millettioid clade</taxon>
        <taxon>Phaseoleae</taxon>
        <taxon>Mucuna</taxon>
    </lineage>
</organism>
<feature type="region of interest" description="Disordered" evidence="1">
    <location>
        <begin position="52"/>
        <end position="100"/>
    </location>
</feature>
<gene>
    <name evidence="2" type="ORF">CR513_46301</name>
</gene>
<evidence type="ECO:0000313" key="3">
    <source>
        <dbReference type="Proteomes" id="UP000257109"/>
    </source>
</evidence>
<keyword evidence="3" id="KW-1185">Reference proteome</keyword>
<dbReference type="EMBL" id="QJKJ01010328">
    <property type="protein sequence ID" value="RDX74005.1"/>
    <property type="molecule type" value="Genomic_DNA"/>
</dbReference>
<feature type="compositionally biased region" description="Basic and acidic residues" evidence="1">
    <location>
        <begin position="67"/>
        <end position="82"/>
    </location>
</feature>
<feature type="non-terminal residue" evidence="2">
    <location>
        <position position="1"/>
    </location>
</feature>
<reference evidence="2" key="1">
    <citation type="submission" date="2018-05" db="EMBL/GenBank/DDBJ databases">
        <title>Draft genome of Mucuna pruriens seed.</title>
        <authorList>
            <person name="Nnadi N.E."/>
            <person name="Vos R."/>
            <person name="Hasami M.H."/>
            <person name="Devisetty U.K."/>
            <person name="Aguiy J.C."/>
        </authorList>
    </citation>
    <scope>NUCLEOTIDE SEQUENCE [LARGE SCALE GENOMIC DNA]</scope>
    <source>
        <strain evidence="2">JCA_2017</strain>
    </source>
</reference>
<dbReference type="PANTHER" id="PTHR35046:SF9">
    <property type="entry name" value="RNA-DIRECTED DNA POLYMERASE"/>
    <property type="match status" value="1"/>
</dbReference>
<feature type="non-terminal residue" evidence="2">
    <location>
        <position position="137"/>
    </location>
</feature>
<sequence>MEICMKKVKTKESQEATMARFLHGLNKEIQDIVELHNYGSLKDLVHHVTKLSSRKSYPNANWKGKKKEKERPRRDKSPKKGNDISQGQKDMTLPSTSSSFKSSNIKCFKYLGNGHIVSQYPNKRTMVLRKNGEVDSE</sequence>
<name>A0A371F6Y2_MUCPR</name>
<dbReference type="AlphaFoldDB" id="A0A371F6Y2"/>
<evidence type="ECO:0008006" key="4">
    <source>
        <dbReference type="Google" id="ProtNLM"/>
    </source>
</evidence>
<protein>
    <recommendedName>
        <fullName evidence="4">Retrotransposon gag domain-containing protein</fullName>
    </recommendedName>
</protein>
<evidence type="ECO:0000313" key="2">
    <source>
        <dbReference type="EMBL" id="RDX74005.1"/>
    </source>
</evidence>
<dbReference type="OrthoDB" id="1731207at2759"/>
<dbReference type="PANTHER" id="PTHR35046">
    <property type="entry name" value="ZINC KNUCKLE (CCHC-TYPE) FAMILY PROTEIN"/>
    <property type="match status" value="1"/>
</dbReference>
<accession>A0A371F6Y2</accession>
<comment type="caution">
    <text evidence="2">The sequence shown here is derived from an EMBL/GenBank/DDBJ whole genome shotgun (WGS) entry which is preliminary data.</text>
</comment>
<proteinExistence type="predicted"/>
<dbReference type="Proteomes" id="UP000257109">
    <property type="component" value="Unassembled WGS sequence"/>
</dbReference>
<evidence type="ECO:0000256" key="1">
    <source>
        <dbReference type="SAM" id="MobiDB-lite"/>
    </source>
</evidence>